<dbReference type="AlphaFoldDB" id="A0A383DHG9"/>
<organism evidence="1">
    <name type="scientific">marine metagenome</name>
    <dbReference type="NCBI Taxonomy" id="408172"/>
    <lineage>
        <taxon>unclassified sequences</taxon>
        <taxon>metagenomes</taxon>
        <taxon>ecological metagenomes</taxon>
    </lineage>
</organism>
<sequence length="235" mass="23961">TITAESFAGMFMGDGSGITGVSATSVGTLTGVSPLALEGENVDDFQTTLQVEEPVSDQVIVIPNSSGTIITTGNDNLIDAVGTVNTGSWQAGVIQDTYVSDYLTISDGSINGVNIGSTVPDSGRFIDLTAVNGISLGDGLIKISPEEMGYLDDAMPGTIAENKAIVLDRDLSITGLKSITLSEDFFSALVGVDNIIIDDSNIGPVDDTNLMTLSNGTVTVDGTLAATTLTGDGSG</sequence>
<dbReference type="EMBL" id="UINC01216925">
    <property type="protein sequence ID" value="SVE43288.1"/>
    <property type="molecule type" value="Genomic_DNA"/>
</dbReference>
<evidence type="ECO:0000313" key="1">
    <source>
        <dbReference type="EMBL" id="SVE43288.1"/>
    </source>
</evidence>
<protein>
    <submittedName>
        <fullName evidence="1">Uncharacterized protein</fullName>
    </submittedName>
</protein>
<feature type="non-terminal residue" evidence="1">
    <location>
        <position position="1"/>
    </location>
</feature>
<reference evidence="1" key="1">
    <citation type="submission" date="2018-05" db="EMBL/GenBank/DDBJ databases">
        <authorList>
            <person name="Lanie J.A."/>
            <person name="Ng W.-L."/>
            <person name="Kazmierczak K.M."/>
            <person name="Andrzejewski T.M."/>
            <person name="Davidsen T.M."/>
            <person name="Wayne K.J."/>
            <person name="Tettelin H."/>
            <person name="Glass J.I."/>
            <person name="Rusch D."/>
            <person name="Podicherti R."/>
            <person name="Tsui H.-C.T."/>
            <person name="Winkler M.E."/>
        </authorList>
    </citation>
    <scope>NUCLEOTIDE SEQUENCE</scope>
</reference>
<feature type="non-terminal residue" evidence="1">
    <location>
        <position position="235"/>
    </location>
</feature>
<accession>A0A383DHG9</accession>
<name>A0A383DHG9_9ZZZZ</name>
<proteinExistence type="predicted"/>
<gene>
    <name evidence="1" type="ORF">METZ01_LOCUS496142</name>
</gene>